<evidence type="ECO:0000313" key="1">
    <source>
        <dbReference type="EMBL" id="WXB12014.1"/>
    </source>
</evidence>
<sequence>MSASSPPADFPKHVVRFVQQEPRCDGSFYELVRGKLSRPPPGMDMYVPGGWRNPSARRWRADLRGPGYDRGSAQDRRERHHARIRAGFYVTLALTAGTCALACVKTPWWLLAGIALWFVYVNVRDRYELWIEREAPASRFPEPWGLTWERSIDVAGTVRALVDSDAPLILDWWEHQGRARIVQCAPFAILVGGELFVVRCRTAPLVLARKAAWTETAQGAQSDAARVLSDDIGDRSGWIALVRDGVRIEVAAPIAKRIPSMGDITLKGKVRLPRPPGSEGVTSTLLTDDGMEPVILRVIDEGGSPFR</sequence>
<accession>A0ABZ2LQY7</accession>
<proteinExistence type="predicted"/>
<reference evidence="1 2" key="1">
    <citation type="submission" date="2021-12" db="EMBL/GenBank/DDBJ databases">
        <title>Discovery of the Pendulisporaceae a myxobacterial family with distinct sporulation behavior and unique specialized metabolism.</title>
        <authorList>
            <person name="Garcia R."/>
            <person name="Popoff A."/>
            <person name="Bader C.D."/>
            <person name="Loehr J."/>
            <person name="Walesch S."/>
            <person name="Walt C."/>
            <person name="Boldt J."/>
            <person name="Bunk B."/>
            <person name="Haeckl F.J.F.P.J."/>
            <person name="Gunesch A.P."/>
            <person name="Birkelbach J."/>
            <person name="Nuebel U."/>
            <person name="Pietschmann T."/>
            <person name="Bach T."/>
            <person name="Mueller R."/>
        </authorList>
    </citation>
    <scope>NUCLEOTIDE SEQUENCE [LARGE SCALE GENOMIC DNA]</scope>
    <source>
        <strain evidence="1 2">MSr11954</strain>
    </source>
</reference>
<dbReference type="EMBL" id="CP089984">
    <property type="protein sequence ID" value="WXB12014.1"/>
    <property type="molecule type" value="Genomic_DNA"/>
</dbReference>
<keyword evidence="2" id="KW-1185">Reference proteome</keyword>
<dbReference type="RefSeq" id="WP_394821631.1">
    <property type="nucleotide sequence ID" value="NZ_CP089984.1"/>
</dbReference>
<name>A0ABZ2LQY7_9BACT</name>
<organism evidence="1 2">
    <name type="scientific">Pendulispora albinea</name>
    <dbReference type="NCBI Taxonomy" id="2741071"/>
    <lineage>
        <taxon>Bacteria</taxon>
        <taxon>Pseudomonadati</taxon>
        <taxon>Myxococcota</taxon>
        <taxon>Myxococcia</taxon>
        <taxon>Myxococcales</taxon>
        <taxon>Sorangiineae</taxon>
        <taxon>Pendulisporaceae</taxon>
        <taxon>Pendulispora</taxon>
    </lineage>
</organism>
<dbReference type="Proteomes" id="UP001370348">
    <property type="component" value="Chromosome"/>
</dbReference>
<gene>
    <name evidence="1" type="ORF">LZC94_29690</name>
</gene>
<evidence type="ECO:0000313" key="2">
    <source>
        <dbReference type="Proteomes" id="UP001370348"/>
    </source>
</evidence>
<protein>
    <submittedName>
        <fullName evidence="1">Uncharacterized protein</fullName>
    </submittedName>
</protein>